<sequence>MPSTCHHRLETRSSIRSTAELVNYHRSPTNLSLVFPPCLPTNTHSAQPPNPFPSSPTNPNPRRSQPSLLKSSSPHPPLSSPAFASTSALSKSASPVAPTTYTTPLNTSIATHSPAKPNTATTSTSKPSSSPLPQPVRLHPMVTQSHNEIFKPKTLFLATKHPGLDPVKPSCVTQALKDPKGKQAMSNEHIALVHQGMWELVPPSPTQNIISCKWIFWLKRKADGSVECYKAHLVAKGFDQQYDCDYFDTFSPVTKPTTIRTVLTLVIVGSLQYLSLTRPDITYSVNKLSQFLHCPTELHWQAVKRLLQYLKGTSHHGLLIQTKSSLNLQGFSNSDWARDQTSFVSTTGYVLFLGLTSISWKATKQKAIARSLTEVEYCALAATSSEMVWVQNLLFELSFNISSPPTLYCDNLGATYLSSKPVLYSKMKHIAIDLHFVRDLVDKQVLCVVHISSRDQLPDGFTKPLSSTQFFIYSPRLASLMAPPSCGGVLRKVLLNPSIILDSSLFNL</sequence>
<accession>A0AAV5JHX2</accession>
<protein>
    <recommendedName>
        <fullName evidence="2">Reverse transcriptase Ty1/copia-type domain-containing protein</fullName>
    </recommendedName>
</protein>
<name>A0AAV5JHX2_9ROSI</name>
<feature type="domain" description="Reverse transcriptase Ty1/copia-type" evidence="2">
    <location>
        <begin position="197"/>
        <end position="267"/>
    </location>
</feature>
<evidence type="ECO:0000313" key="4">
    <source>
        <dbReference type="Proteomes" id="UP001054252"/>
    </source>
</evidence>
<evidence type="ECO:0000313" key="3">
    <source>
        <dbReference type="EMBL" id="GKV11660.1"/>
    </source>
</evidence>
<feature type="region of interest" description="Disordered" evidence="1">
    <location>
        <begin position="36"/>
        <end position="86"/>
    </location>
</feature>
<feature type="compositionally biased region" description="Low complexity" evidence="1">
    <location>
        <begin position="60"/>
        <end position="73"/>
    </location>
</feature>
<gene>
    <name evidence="3" type="ORF">SLEP1_g22900</name>
</gene>
<organism evidence="3 4">
    <name type="scientific">Rubroshorea leprosula</name>
    <dbReference type="NCBI Taxonomy" id="152421"/>
    <lineage>
        <taxon>Eukaryota</taxon>
        <taxon>Viridiplantae</taxon>
        <taxon>Streptophyta</taxon>
        <taxon>Embryophyta</taxon>
        <taxon>Tracheophyta</taxon>
        <taxon>Spermatophyta</taxon>
        <taxon>Magnoliopsida</taxon>
        <taxon>eudicotyledons</taxon>
        <taxon>Gunneridae</taxon>
        <taxon>Pentapetalae</taxon>
        <taxon>rosids</taxon>
        <taxon>malvids</taxon>
        <taxon>Malvales</taxon>
        <taxon>Dipterocarpaceae</taxon>
        <taxon>Rubroshorea</taxon>
    </lineage>
</organism>
<dbReference type="Proteomes" id="UP001054252">
    <property type="component" value="Unassembled WGS sequence"/>
</dbReference>
<dbReference type="PANTHER" id="PTHR11439:SF450">
    <property type="entry name" value="REVERSE TRANSCRIPTASE TY1_COPIA-TYPE DOMAIN-CONTAINING PROTEIN"/>
    <property type="match status" value="1"/>
</dbReference>
<dbReference type="InterPro" id="IPR013103">
    <property type="entry name" value="RVT_2"/>
</dbReference>
<feature type="compositionally biased region" description="Pro residues" evidence="1">
    <location>
        <begin position="48"/>
        <end position="59"/>
    </location>
</feature>
<dbReference type="SUPFAM" id="SSF56672">
    <property type="entry name" value="DNA/RNA polymerases"/>
    <property type="match status" value="1"/>
</dbReference>
<reference evidence="3 4" key="1">
    <citation type="journal article" date="2021" name="Commun. Biol.">
        <title>The genome of Shorea leprosula (Dipterocarpaceae) highlights the ecological relevance of drought in aseasonal tropical rainforests.</title>
        <authorList>
            <person name="Ng K.K.S."/>
            <person name="Kobayashi M.J."/>
            <person name="Fawcett J.A."/>
            <person name="Hatakeyama M."/>
            <person name="Paape T."/>
            <person name="Ng C.H."/>
            <person name="Ang C.C."/>
            <person name="Tnah L.H."/>
            <person name="Lee C.T."/>
            <person name="Nishiyama T."/>
            <person name="Sese J."/>
            <person name="O'Brien M.J."/>
            <person name="Copetti D."/>
            <person name="Mohd Noor M.I."/>
            <person name="Ong R.C."/>
            <person name="Putra M."/>
            <person name="Sireger I.Z."/>
            <person name="Indrioko S."/>
            <person name="Kosugi Y."/>
            <person name="Izuno A."/>
            <person name="Isagi Y."/>
            <person name="Lee S.L."/>
            <person name="Shimizu K.K."/>
        </authorList>
    </citation>
    <scope>NUCLEOTIDE SEQUENCE [LARGE SCALE GENOMIC DNA]</scope>
    <source>
        <strain evidence="3">214</strain>
    </source>
</reference>
<keyword evidence="4" id="KW-1185">Reference proteome</keyword>
<dbReference type="AlphaFoldDB" id="A0AAV5JHX2"/>
<dbReference type="EMBL" id="BPVZ01000035">
    <property type="protein sequence ID" value="GKV11660.1"/>
    <property type="molecule type" value="Genomic_DNA"/>
</dbReference>
<proteinExistence type="predicted"/>
<comment type="caution">
    <text evidence="3">The sequence shown here is derived from an EMBL/GenBank/DDBJ whole genome shotgun (WGS) entry which is preliminary data.</text>
</comment>
<evidence type="ECO:0000259" key="2">
    <source>
        <dbReference type="Pfam" id="PF07727"/>
    </source>
</evidence>
<evidence type="ECO:0000256" key="1">
    <source>
        <dbReference type="SAM" id="MobiDB-lite"/>
    </source>
</evidence>
<feature type="compositionally biased region" description="Low complexity" evidence="1">
    <location>
        <begin position="113"/>
        <end position="131"/>
    </location>
</feature>
<dbReference type="CDD" id="cd09272">
    <property type="entry name" value="RNase_HI_RT_Ty1"/>
    <property type="match status" value="1"/>
</dbReference>
<feature type="region of interest" description="Disordered" evidence="1">
    <location>
        <begin position="103"/>
        <end position="137"/>
    </location>
</feature>
<dbReference type="Pfam" id="PF07727">
    <property type="entry name" value="RVT_2"/>
    <property type="match status" value="1"/>
</dbReference>
<dbReference type="InterPro" id="IPR043502">
    <property type="entry name" value="DNA/RNA_pol_sf"/>
</dbReference>
<dbReference type="PANTHER" id="PTHR11439">
    <property type="entry name" value="GAG-POL-RELATED RETROTRANSPOSON"/>
    <property type="match status" value="1"/>
</dbReference>